<dbReference type="Proteomes" id="UP001632037">
    <property type="component" value="Unassembled WGS sequence"/>
</dbReference>
<dbReference type="AlphaFoldDB" id="A0ABD3FD75"/>
<comment type="caution">
    <text evidence="2">The sequence shown here is derived from an EMBL/GenBank/DDBJ whole genome shotgun (WGS) entry which is preliminary data.</text>
</comment>
<evidence type="ECO:0000256" key="1">
    <source>
        <dbReference type="SAM" id="MobiDB-lite"/>
    </source>
</evidence>
<protein>
    <submittedName>
        <fullName evidence="2">Uncharacterized protein</fullName>
    </submittedName>
</protein>
<feature type="region of interest" description="Disordered" evidence="1">
    <location>
        <begin position="55"/>
        <end position="106"/>
    </location>
</feature>
<sequence>MCLALGRPSAPPNTPSIAIPDVSLQPELEELDHYDGIDFSRLRAELDRLLEEGLCEDGGTVDEASQETTPDQEARDQAPDHTTNVYNCHQDKNNSATTESLILTLE</sequence>
<name>A0ABD3FD75_9STRA</name>
<organism evidence="2 3">
    <name type="scientific">Phytophthora oleae</name>
    <dbReference type="NCBI Taxonomy" id="2107226"/>
    <lineage>
        <taxon>Eukaryota</taxon>
        <taxon>Sar</taxon>
        <taxon>Stramenopiles</taxon>
        <taxon>Oomycota</taxon>
        <taxon>Peronosporomycetes</taxon>
        <taxon>Peronosporales</taxon>
        <taxon>Peronosporaceae</taxon>
        <taxon>Phytophthora</taxon>
    </lineage>
</organism>
<evidence type="ECO:0000313" key="3">
    <source>
        <dbReference type="Proteomes" id="UP001632037"/>
    </source>
</evidence>
<gene>
    <name evidence="2" type="ORF">V7S43_011917</name>
</gene>
<reference evidence="2 3" key="1">
    <citation type="submission" date="2024-09" db="EMBL/GenBank/DDBJ databases">
        <title>Genome sequencing and assembly of Phytophthora oleae, isolate VK10A, causative agent of rot of olive drupes.</title>
        <authorList>
            <person name="Conti Taguali S."/>
            <person name="Riolo M."/>
            <person name="La Spada F."/>
            <person name="Cacciola S.O."/>
            <person name="Dionisio G."/>
        </authorList>
    </citation>
    <scope>NUCLEOTIDE SEQUENCE [LARGE SCALE GENOMIC DNA]</scope>
    <source>
        <strain evidence="2 3">VK10A</strain>
    </source>
</reference>
<dbReference type="EMBL" id="JBIMZQ010000029">
    <property type="protein sequence ID" value="KAL3662974.1"/>
    <property type="molecule type" value="Genomic_DNA"/>
</dbReference>
<keyword evidence="3" id="KW-1185">Reference proteome</keyword>
<feature type="compositionally biased region" description="Polar residues" evidence="1">
    <location>
        <begin position="80"/>
        <end position="106"/>
    </location>
</feature>
<accession>A0ABD3FD75</accession>
<proteinExistence type="predicted"/>
<evidence type="ECO:0000313" key="2">
    <source>
        <dbReference type="EMBL" id="KAL3662974.1"/>
    </source>
</evidence>